<keyword evidence="2" id="KW-1185">Reference proteome</keyword>
<gene>
    <name evidence="1" type="ORF">RhiirA4_465632</name>
</gene>
<dbReference type="EMBL" id="LLXI01000761">
    <property type="protein sequence ID" value="PKY49583.1"/>
    <property type="molecule type" value="Genomic_DNA"/>
</dbReference>
<name>A0A2I1GSF6_9GLOM</name>
<evidence type="ECO:0000313" key="2">
    <source>
        <dbReference type="Proteomes" id="UP000234323"/>
    </source>
</evidence>
<organism evidence="1 2">
    <name type="scientific">Rhizophagus irregularis</name>
    <dbReference type="NCBI Taxonomy" id="588596"/>
    <lineage>
        <taxon>Eukaryota</taxon>
        <taxon>Fungi</taxon>
        <taxon>Fungi incertae sedis</taxon>
        <taxon>Mucoromycota</taxon>
        <taxon>Glomeromycotina</taxon>
        <taxon>Glomeromycetes</taxon>
        <taxon>Glomerales</taxon>
        <taxon>Glomeraceae</taxon>
        <taxon>Rhizophagus</taxon>
    </lineage>
</organism>
<accession>A0A2I1GSF6</accession>
<dbReference type="Proteomes" id="UP000234323">
    <property type="component" value="Unassembled WGS sequence"/>
</dbReference>
<reference evidence="1 2" key="1">
    <citation type="submission" date="2015-10" db="EMBL/GenBank/DDBJ databases">
        <title>Genome analyses suggest a sexual origin of heterokaryosis in a supposedly ancient asexual fungus.</title>
        <authorList>
            <person name="Ropars J."/>
            <person name="Sedzielewska K."/>
            <person name="Noel J."/>
            <person name="Charron P."/>
            <person name="Farinelli L."/>
            <person name="Marton T."/>
            <person name="Kruger M."/>
            <person name="Pelin A."/>
            <person name="Brachmann A."/>
            <person name="Corradi N."/>
        </authorList>
    </citation>
    <scope>NUCLEOTIDE SEQUENCE [LARGE SCALE GENOMIC DNA]</scope>
    <source>
        <strain evidence="1 2">A4</strain>
    </source>
</reference>
<proteinExistence type="predicted"/>
<dbReference type="AlphaFoldDB" id="A0A2I1GSF6"/>
<sequence>MRKPKFIAAVLHSKKFTDAIDIGLALELGKEVGLRLKVGLDLAFGYRFNIRVRVKKLI</sequence>
<protein>
    <submittedName>
        <fullName evidence="1">Uncharacterized protein</fullName>
    </submittedName>
</protein>
<comment type="caution">
    <text evidence="1">The sequence shown here is derived from an EMBL/GenBank/DDBJ whole genome shotgun (WGS) entry which is preliminary data.</text>
</comment>
<evidence type="ECO:0000313" key="1">
    <source>
        <dbReference type="EMBL" id="PKY49583.1"/>
    </source>
</evidence>